<reference evidence="2" key="2">
    <citation type="journal article" date="2011" name="Microb. Ecol.">
        <title>Taxonomic and Functional Metagenomic Profiling of the Microbial Community in the Anoxic Sediment of a Sub-saline Shallow Lake (Laguna de Carrizo, Central Spain).</title>
        <authorList>
            <person name="Ferrer M."/>
            <person name="Guazzaroni M.E."/>
            <person name="Richter M."/>
            <person name="Garcia-Salamanca A."/>
            <person name="Yarza P."/>
            <person name="Suarez-Suarez A."/>
            <person name="Solano J."/>
            <person name="Alcaide M."/>
            <person name="van Dillewijn P."/>
            <person name="Molina-Henares M.A."/>
            <person name="Lopez-Cortes N."/>
            <person name="Al-Ramahi Y."/>
            <person name="Guerrero C."/>
            <person name="Acosta A."/>
            <person name="de Eugenio L.I."/>
            <person name="Martinez V."/>
            <person name="Marques S."/>
            <person name="Rojo F."/>
            <person name="Santero E."/>
            <person name="Genilloud O."/>
            <person name="Perez-Perez J."/>
            <person name="Rossello-Mora R."/>
            <person name="Ramos J.L."/>
        </authorList>
    </citation>
    <scope>NUCLEOTIDE SEQUENCE</scope>
</reference>
<sequence>MDTLKPSAAQAPNEQEQPVPINTKNYIISPAITAPKVIATPKEKTETTEEYLFWVILGSISAILFAFLMVFKRKKVIAQIKKKKRSIKHLATPKAR</sequence>
<dbReference type="AlphaFoldDB" id="D9PME5"/>
<protein>
    <submittedName>
        <fullName evidence="2">Uncharacterized protein</fullName>
    </submittedName>
</protein>
<keyword evidence="1" id="KW-0472">Membrane</keyword>
<keyword evidence="1" id="KW-1133">Transmembrane helix</keyword>
<keyword evidence="1" id="KW-0812">Transmembrane</keyword>
<comment type="caution">
    <text evidence="2">The sequence shown here is derived from an EMBL/GenBank/DDBJ whole genome shotgun (WGS) entry which is preliminary data.</text>
</comment>
<dbReference type="EMBL" id="ADZX01000822">
    <property type="protein sequence ID" value="EFK95274.1"/>
    <property type="molecule type" value="Genomic_DNA"/>
</dbReference>
<gene>
    <name evidence="2" type="ORF">LDC_2723</name>
</gene>
<proteinExistence type="predicted"/>
<name>D9PME5_9ZZZZ</name>
<organism evidence="2">
    <name type="scientific">sediment metagenome</name>
    <dbReference type="NCBI Taxonomy" id="749907"/>
    <lineage>
        <taxon>unclassified sequences</taxon>
        <taxon>metagenomes</taxon>
        <taxon>ecological metagenomes</taxon>
    </lineage>
</organism>
<evidence type="ECO:0000256" key="1">
    <source>
        <dbReference type="SAM" id="Phobius"/>
    </source>
</evidence>
<reference evidence="2" key="1">
    <citation type="submission" date="2010-07" db="EMBL/GenBank/DDBJ databases">
        <authorList>
            <consortium name="CONSOLIDER consortium CSD2007-00005"/>
            <person name="Guazzaroni M.-E."/>
            <person name="Richter M."/>
            <person name="Garcia-Salamanca A."/>
            <person name="Yarza P."/>
            <person name="Ferrer M."/>
        </authorList>
    </citation>
    <scope>NUCLEOTIDE SEQUENCE</scope>
</reference>
<evidence type="ECO:0000313" key="2">
    <source>
        <dbReference type="EMBL" id="EFK95274.1"/>
    </source>
</evidence>
<accession>D9PME5</accession>
<feature type="transmembrane region" description="Helical" evidence="1">
    <location>
        <begin position="51"/>
        <end position="71"/>
    </location>
</feature>